<dbReference type="EMBL" id="JAEPQZ010000021">
    <property type="protein sequence ID" value="KAG2171448.1"/>
    <property type="molecule type" value="Genomic_DNA"/>
</dbReference>
<organism evidence="4 5">
    <name type="scientific">Mortierella isabellina</name>
    <name type="common">Filamentous fungus</name>
    <name type="synonym">Umbelopsis isabellina</name>
    <dbReference type="NCBI Taxonomy" id="91625"/>
    <lineage>
        <taxon>Eukaryota</taxon>
        <taxon>Fungi</taxon>
        <taxon>Fungi incertae sedis</taxon>
        <taxon>Mucoromycota</taxon>
        <taxon>Mucoromycotina</taxon>
        <taxon>Umbelopsidomycetes</taxon>
        <taxon>Umbelopsidales</taxon>
        <taxon>Umbelopsidaceae</taxon>
        <taxon>Umbelopsis</taxon>
    </lineage>
</organism>
<evidence type="ECO:0000313" key="4">
    <source>
        <dbReference type="EMBL" id="KAG2171448.1"/>
    </source>
</evidence>
<dbReference type="Proteomes" id="UP000654370">
    <property type="component" value="Unassembled WGS sequence"/>
</dbReference>
<keyword evidence="1" id="KW-0012">Acyltransferase</keyword>
<proteinExistence type="inferred from homology"/>
<comment type="pathway">
    <text evidence="1">Nucleotide-sugar biosynthesis; UDP-N-acetyl-alpha-D-glucosamine biosynthesis; N-acetyl-alpha-D-glucosamine 1-phosphate from alpha-D-glucosamine 6-phosphate (route I): step 1/2.</text>
</comment>
<reference evidence="4" key="1">
    <citation type="submission" date="2020-12" db="EMBL/GenBank/DDBJ databases">
        <title>Metabolic potential, ecology and presence of endohyphal bacteria is reflected in genomic diversity of Mucoromycotina.</title>
        <authorList>
            <person name="Muszewska A."/>
            <person name="Okrasinska A."/>
            <person name="Steczkiewicz K."/>
            <person name="Drgas O."/>
            <person name="Orlowska M."/>
            <person name="Perlinska-Lenart U."/>
            <person name="Aleksandrzak-Piekarczyk T."/>
            <person name="Szatraj K."/>
            <person name="Zielenkiewicz U."/>
            <person name="Pilsyk S."/>
            <person name="Malc E."/>
            <person name="Mieczkowski P."/>
            <person name="Kruszewska J.S."/>
            <person name="Biernat P."/>
            <person name="Pawlowska J."/>
        </authorList>
    </citation>
    <scope>NUCLEOTIDE SEQUENCE</scope>
    <source>
        <strain evidence="4">WA0000067209</strain>
    </source>
</reference>
<feature type="compositionally biased region" description="Polar residues" evidence="2">
    <location>
        <begin position="241"/>
        <end position="252"/>
    </location>
</feature>
<dbReference type="UniPathway" id="UPA00113">
    <property type="reaction ID" value="UER00529"/>
</dbReference>
<feature type="region of interest" description="Disordered" evidence="2">
    <location>
        <begin position="241"/>
        <end position="261"/>
    </location>
</feature>
<dbReference type="SUPFAM" id="SSF55729">
    <property type="entry name" value="Acyl-CoA N-acyltransferases (Nat)"/>
    <property type="match status" value="1"/>
</dbReference>
<dbReference type="GO" id="GO:0006048">
    <property type="term" value="P:UDP-N-acetylglucosamine biosynthetic process"/>
    <property type="evidence" value="ECO:0007669"/>
    <property type="project" value="UniProtKB-UniRule"/>
</dbReference>
<dbReference type="PANTHER" id="PTHR13355">
    <property type="entry name" value="GLUCOSAMINE 6-PHOSPHATE N-ACETYLTRANSFERASE"/>
    <property type="match status" value="1"/>
</dbReference>
<evidence type="ECO:0000256" key="1">
    <source>
        <dbReference type="RuleBase" id="RU365086"/>
    </source>
</evidence>
<comment type="caution">
    <text evidence="4">The sequence shown here is derived from an EMBL/GenBank/DDBJ whole genome shotgun (WGS) entry which is preliminary data.</text>
</comment>
<dbReference type="CDD" id="cd04301">
    <property type="entry name" value="NAT_SF"/>
    <property type="match status" value="1"/>
</dbReference>
<evidence type="ECO:0000256" key="2">
    <source>
        <dbReference type="SAM" id="MobiDB-lite"/>
    </source>
</evidence>
<feature type="domain" description="N-acetyltransferase" evidence="3">
    <location>
        <begin position="67"/>
        <end position="200"/>
    </location>
</feature>
<dbReference type="GO" id="GO:0004343">
    <property type="term" value="F:glucosamine 6-phosphate N-acetyltransferase activity"/>
    <property type="evidence" value="ECO:0007669"/>
    <property type="project" value="UniProtKB-UniRule"/>
</dbReference>
<dbReference type="InterPro" id="IPR016181">
    <property type="entry name" value="Acyl_CoA_acyltransferase"/>
</dbReference>
<dbReference type="AlphaFoldDB" id="A0A8H7PCM3"/>
<comment type="similarity">
    <text evidence="1">Belongs to the acetyltransferase family. GNA1 subfamily.</text>
</comment>
<keyword evidence="5" id="KW-1185">Reference proteome</keyword>
<protein>
    <recommendedName>
        <fullName evidence="1">Glucosamine 6-phosphate N-acetyltransferase</fullName>
        <ecNumber evidence="1">2.3.1.4</ecNumber>
    </recommendedName>
</protein>
<name>A0A8H7PCM3_MORIS</name>
<dbReference type="PANTHER" id="PTHR13355:SF11">
    <property type="entry name" value="GLUCOSAMINE 6-PHOSPHATE N-ACETYLTRANSFERASE"/>
    <property type="match status" value="1"/>
</dbReference>
<evidence type="ECO:0000313" key="5">
    <source>
        <dbReference type="Proteomes" id="UP000654370"/>
    </source>
</evidence>
<evidence type="ECO:0000259" key="3">
    <source>
        <dbReference type="PROSITE" id="PS51186"/>
    </source>
</evidence>
<accession>A0A8H7PCM3</accession>
<dbReference type="PROSITE" id="PS51186">
    <property type="entry name" value="GNAT"/>
    <property type="match status" value="1"/>
</dbReference>
<gene>
    <name evidence="4" type="ORF">INT43_009109</name>
</gene>
<dbReference type="InterPro" id="IPR039143">
    <property type="entry name" value="GNPNAT1-like"/>
</dbReference>
<dbReference type="InterPro" id="IPR000182">
    <property type="entry name" value="GNAT_dom"/>
</dbReference>
<sequence>MTVTDDDFLFHPTLISQAVRDSLVPGVQIRPLRRSDYSRGVLEVYSQLSTTGNITQQKFEGNCHGLIYVYKLGICAYGGTVLERFDFLKSTKTYFTTVIEDTRSELVVACATLLVEYKFLHECGKIGHIEDVVVHDSQRGKRLGQKLIEQLQYIGRAIGCYKVILNCTVENVAFYEKCGLGKKDVQMAKYFEPRMIQVESDHNQKNYEKYQQRQGTLDLGLSPNATKSFHTMLYEAEQSLHSTLKQAPNMTTEPEEIKEST</sequence>
<dbReference type="Gene3D" id="3.40.630.30">
    <property type="match status" value="1"/>
</dbReference>
<dbReference type="OrthoDB" id="10039976at2759"/>
<comment type="catalytic activity">
    <reaction evidence="1">
        <text>D-glucosamine 6-phosphate + acetyl-CoA = N-acetyl-D-glucosamine 6-phosphate + CoA + H(+)</text>
        <dbReference type="Rhea" id="RHEA:10292"/>
        <dbReference type="ChEBI" id="CHEBI:15378"/>
        <dbReference type="ChEBI" id="CHEBI:57287"/>
        <dbReference type="ChEBI" id="CHEBI:57288"/>
        <dbReference type="ChEBI" id="CHEBI:57513"/>
        <dbReference type="ChEBI" id="CHEBI:58725"/>
        <dbReference type="EC" id="2.3.1.4"/>
    </reaction>
</comment>
<dbReference type="EC" id="2.3.1.4" evidence="1"/>
<dbReference type="Pfam" id="PF00583">
    <property type="entry name" value="Acetyltransf_1"/>
    <property type="match status" value="1"/>
</dbReference>
<keyword evidence="1" id="KW-0808">Transferase</keyword>